<keyword evidence="1" id="KW-1133">Transmembrane helix</keyword>
<keyword evidence="3" id="KW-1185">Reference proteome</keyword>
<evidence type="ECO:0000256" key="1">
    <source>
        <dbReference type="SAM" id="Phobius"/>
    </source>
</evidence>
<feature type="transmembrane region" description="Helical" evidence="1">
    <location>
        <begin position="55"/>
        <end position="75"/>
    </location>
</feature>
<dbReference type="Proteomes" id="UP001302978">
    <property type="component" value="Chromosome"/>
</dbReference>
<dbReference type="RefSeq" id="WP_316557690.1">
    <property type="nucleotide sequence ID" value="NZ_CP131059.1"/>
</dbReference>
<dbReference type="GeneID" id="85194435"/>
<name>A0AA96ZTK4_9EURY</name>
<evidence type="ECO:0000313" key="3">
    <source>
        <dbReference type="Proteomes" id="UP001302978"/>
    </source>
</evidence>
<reference evidence="2 3" key="1">
    <citation type="submission" date="2023-07" db="EMBL/GenBank/DDBJ databases">
        <title>Closed genoem sequence of Methanomicrococcus sp. Hf6.</title>
        <authorList>
            <person name="Poehlein A."/>
            <person name="Protasov E."/>
            <person name="Platt K."/>
            <person name="Reeh H."/>
            <person name="Daniel R."/>
            <person name="Brune A."/>
        </authorList>
    </citation>
    <scope>NUCLEOTIDE SEQUENCE [LARGE SCALE GENOMIC DNA]</scope>
    <source>
        <strain evidence="2 3">Hf6</strain>
    </source>
</reference>
<proteinExistence type="predicted"/>
<dbReference type="AlphaFoldDB" id="A0AA96ZTK4"/>
<dbReference type="KEGG" id="mehf:MmiHf6_00170"/>
<gene>
    <name evidence="2" type="ORF">MmiHf6_00170</name>
</gene>
<accession>A0AA96ZTK4</accession>
<organism evidence="2 3">
    <name type="scientific">Methanimicrococcus hongohii</name>
    <dbReference type="NCBI Taxonomy" id="3028295"/>
    <lineage>
        <taxon>Archaea</taxon>
        <taxon>Methanobacteriati</taxon>
        <taxon>Methanobacteriota</taxon>
        <taxon>Stenosarchaea group</taxon>
        <taxon>Methanomicrobia</taxon>
        <taxon>Methanosarcinales</taxon>
        <taxon>Methanosarcinaceae</taxon>
        <taxon>Methanimicrococcus</taxon>
    </lineage>
</organism>
<feature type="transmembrane region" description="Helical" evidence="1">
    <location>
        <begin position="82"/>
        <end position="104"/>
    </location>
</feature>
<evidence type="ECO:0000313" key="2">
    <source>
        <dbReference type="EMBL" id="WNY22732.1"/>
    </source>
</evidence>
<sequence>MEAKKSTTESILWVTAKILAHVGYFIALFIFGLLIAFAITYVITSVNPGMEIATIQLTTIMVFSAICLIDIGLVFSNKISPGILLIVLFILSILVICVGIAAIIKQATKSEFVDILKYKLSPYSGQRDPEENMINVLATDIYNHGKYKGSF</sequence>
<keyword evidence="1" id="KW-0812">Transmembrane</keyword>
<dbReference type="EMBL" id="CP131059">
    <property type="protein sequence ID" value="WNY22732.1"/>
    <property type="molecule type" value="Genomic_DNA"/>
</dbReference>
<protein>
    <submittedName>
        <fullName evidence="2">Uncharacterized protein</fullName>
    </submittedName>
</protein>
<keyword evidence="1" id="KW-0472">Membrane</keyword>
<feature type="transmembrane region" description="Helical" evidence="1">
    <location>
        <begin position="21"/>
        <end position="43"/>
    </location>
</feature>